<feature type="compositionally biased region" description="Basic and acidic residues" evidence="1">
    <location>
        <begin position="123"/>
        <end position="133"/>
    </location>
</feature>
<dbReference type="Proteomes" id="UP000241818">
    <property type="component" value="Unassembled WGS sequence"/>
</dbReference>
<feature type="compositionally biased region" description="Polar residues" evidence="1">
    <location>
        <begin position="193"/>
        <end position="202"/>
    </location>
</feature>
<feature type="compositionally biased region" description="Low complexity" evidence="1">
    <location>
        <begin position="50"/>
        <end position="59"/>
    </location>
</feature>
<accession>A0A2T3BAZ7</accession>
<feature type="compositionally biased region" description="Basic residues" evidence="1">
    <location>
        <begin position="349"/>
        <end position="363"/>
    </location>
</feature>
<dbReference type="STRING" id="857342.A0A2T3BAZ7"/>
<name>A0A2T3BAZ7_AMORE</name>
<feature type="compositionally biased region" description="Low complexity" evidence="1">
    <location>
        <begin position="325"/>
        <end position="339"/>
    </location>
</feature>
<dbReference type="OrthoDB" id="10259785at2759"/>
<dbReference type="AlphaFoldDB" id="A0A2T3BAZ7"/>
<feature type="compositionally biased region" description="Low complexity" evidence="1">
    <location>
        <begin position="25"/>
        <end position="40"/>
    </location>
</feature>
<evidence type="ECO:0000313" key="3">
    <source>
        <dbReference type="Proteomes" id="UP000241818"/>
    </source>
</evidence>
<reference evidence="2 3" key="1">
    <citation type="journal article" date="2018" name="New Phytol.">
        <title>Comparative genomics and transcriptomics depict ericoid mycorrhizal fungi as versatile saprotrophs and plant mutualists.</title>
        <authorList>
            <person name="Martino E."/>
            <person name="Morin E."/>
            <person name="Grelet G.A."/>
            <person name="Kuo A."/>
            <person name="Kohler A."/>
            <person name="Daghino S."/>
            <person name="Barry K.W."/>
            <person name="Cichocki N."/>
            <person name="Clum A."/>
            <person name="Dockter R.B."/>
            <person name="Hainaut M."/>
            <person name="Kuo R.C."/>
            <person name="LaButti K."/>
            <person name="Lindahl B.D."/>
            <person name="Lindquist E.A."/>
            <person name="Lipzen A."/>
            <person name="Khouja H.R."/>
            <person name="Magnuson J."/>
            <person name="Murat C."/>
            <person name="Ohm R.A."/>
            <person name="Singer S.W."/>
            <person name="Spatafora J.W."/>
            <person name="Wang M."/>
            <person name="Veneault-Fourrey C."/>
            <person name="Henrissat B."/>
            <person name="Grigoriev I.V."/>
            <person name="Martin F.M."/>
            <person name="Perotto S."/>
        </authorList>
    </citation>
    <scope>NUCLEOTIDE SEQUENCE [LARGE SCALE GENOMIC DNA]</scope>
    <source>
        <strain evidence="2 3">ATCC 22711</strain>
    </source>
</reference>
<dbReference type="GeneID" id="36570402"/>
<proteinExistence type="predicted"/>
<feature type="region of interest" description="Disordered" evidence="1">
    <location>
        <begin position="19"/>
        <end position="541"/>
    </location>
</feature>
<feature type="compositionally biased region" description="Pro residues" evidence="1">
    <location>
        <begin position="474"/>
        <end position="489"/>
    </location>
</feature>
<dbReference type="RefSeq" id="XP_024724048.1">
    <property type="nucleotide sequence ID" value="XM_024862321.1"/>
</dbReference>
<keyword evidence="3" id="KW-1185">Reference proteome</keyword>
<dbReference type="EMBL" id="KZ679007">
    <property type="protein sequence ID" value="PSS25449.1"/>
    <property type="molecule type" value="Genomic_DNA"/>
</dbReference>
<feature type="compositionally biased region" description="Pro residues" evidence="1">
    <location>
        <begin position="516"/>
        <end position="533"/>
    </location>
</feature>
<sequence length="892" mass="101074">METTQRRDVNELLVNGYFKTARGRSPSCSTPQSASTSSPSLLRPTEYAIPPRVRSPSRGPRGRPPPRPTVEDEAVSLARESGRPAVTSNDPPLRGTIDQHPIILEADVTSAEATRLHASPPCAKEDDNPERRFVLLPKTDNTSDRKDANVPKGASRPTKQPEPLKESLHRRRSRQDLPALQTKVPRDIPPQFRRSSSAQSVGSGDRDLTPKATSYSRTHGELLSPDVQRFPKDSFPASSPRQHVESFGGRSATPSSAKRASGTPLQEKRSSSSYETGSRLRRDSNDKLTRLQQLSEEDYGRRRDRRSSPHSSKLSVDTDRRRSGRSLSRSGRHYYSSDSDTGDSDSERSRRRRHRPHQHHRHRELQAEEDDRYRGSRSNRSSGEFKPASRKYSSPLPSPKASPIQLPRVDRERAETFPQRSGSRSPVDGPVSPFSFAPDTPRSSADRLNPTDSPIARPRSRQANPIPIPGAKTYPPPPESLPVATPPRTDPYTPIENRRTVPLTQYDDTRNTSARPAPPSPYWQPPPFQPPPSKTDNPVGSYRRLSEDLESGSIAPLPTCPRTTFTRGRNDWLTLPQCPSFDICPSCFDSTIAPTEFRRFFIQAPPRPPEAEVICDFGSSPWYRIAWLLTRKERRRDLNLFYGLANVAATAPQCLGKHEAVRQWHFLVDPKTRTPIHNFNVCSSCVKSIEILLPPIRGIFMRDPNRPMGPARVCDLRFDSKRFIQYFDTLELTADRADEQDAPPDTRALVSLAKRMALVPECQRDRDLTDRPWNIMTQLPEFTVCEECFDDVVWPELEDEKAIPMMFNKALQRLPKASCQLYSPRMRALFRAAVDADDFKLLAAKARERKTVEMAYKANMENLKRQASLGMLDPQLANMEMRRVEEEWRKWE</sequence>
<gene>
    <name evidence="2" type="ORF">M430DRAFT_133893</name>
</gene>
<evidence type="ECO:0000256" key="1">
    <source>
        <dbReference type="SAM" id="MobiDB-lite"/>
    </source>
</evidence>
<evidence type="ECO:0000313" key="2">
    <source>
        <dbReference type="EMBL" id="PSS25449.1"/>
    </source>
</evidence>
<protein>
    <submittedName>
        <fullName evidence="2">Uncharacterized protein</fullName>
    </submittedName>
</protein>
<feature type="compositionally biased region" description="Basic and acidic residues" evidence="1">
    <location>
        <begin position="278"/>
        <end position="289"/>
    </location>
</feature>
<dbReference type="InParanoid" id="A0A2T3BAZ7"/>
<organism evidence="2 3">
    <name type="scientific">Amorphotheca resinae ATCC 22711</name>
    <dbReference type="NCBI Taxonomy" id="857342"/>
    <lineage>
        <taxon>Eukaryota</taxon>
        <taxon>Fungi</taxon>
        <taxon>Dikarya</taxon>
        <taxon>Ascomycota</taxon>
        <taxon>Pezizomycotina</taxon>
        <taxon>Leotiomycetes</taxon>
        <taxon>Helotiales</taxon>
        <taxon>Amorphothecaceae</taxon>
        <taxon>Amorphotheca</taxon>
    </lineage>
</organism>